<dbReference type="Gene3D" id="3.40.50.10380">
    <property type="entry name" value="Malic enzyme, N-terminal domain"/>
    <property type="match status" value="1"/>
</dbReference>
<feature type="binding site" evidence="7">
    <location>
        <position position="140"/>
    </location>
    <ligand>
        <name>a divalent metal cation</name>
        <dbReference type="ChEBI" id="CHEBI:60240"/>
    </ligand>
</feature>
<dbReference type="InterPro" id="IPR001891">
    <property type="entry name" value="Malic_OxRdtase"/>
</dbReference>
<dbReference type="GO" id="GO:0051287">
    <property type="term" value="F:NAD binding"/>
    <property type="evidence" value="ECO:0007669"/>
    <property type="project" value="InterPro"/>
</dbReference>
<sequence length="393" mass="41779">MFTAAINEDAVTEEEVLKYHLDGKLDIALHSPLDTQHDLSVAYTPGVALACNDIYDKPEDVRRYTWAGRLVAVISDGTAVLGLGNIGPKAALPVMEGKCALFKQFSGLNAIPIVLDTTDPDEIVETCIRLQPSFGAINLEDISAPRCFEIENRLKKELDIPVMHDDQHGTAVVVLAGMINACRFTGRKAEDLKVVVSGAGAAGVACTKIILNAGVKNIVVLDSHGIISRGRDGLNPVKEKLAKITNPNNIVGGQEEALRDADVYVGVSCGHVPEDVVKTMAPDAMIFSLSNPDPEIPIDVAHRHASIVATGRSDYPNQLNNVLAFPGIFRGALDACATDISEEMLQAAAYAIADVIDPDDLAADYIIPSPLDTRVCPAVTAAVKAAAEKAKQS</sequence>
<keyword evidence="4" id="KW-0560">Oxidoreductase</keyword>
<dbReference type="InterPro" id="IPR046346">
    <property type="entry name" value="Aminoacid_DH-like_N_sf"/>
</dbReference>
<dbReference type="InterPro" id="IPR036291">
    <property type="entry name" value="NAD(P)-bd_dom_sf"/>
</dbReference>
<evidence type="ECO:0000256" key="4">
    <source>
        <dbReference type="ARBA" id="ARBA00023002"/>
    </source>
</evidence>
<evidence type="ECO:0000256" key="6">
    <source>
        <dbReference type="PIRSR" id="PIRSR000106-2"/>
    </source>
</evidence>
<evidence type="ECO:0000256" key="3">
    <source>
        <dbReference type="ARBA" id="ARBA00022723"/>
    </source>
</evidence>
<dbReference type="Proteomes" id="UP000248606">
    <property type="component" value="Unassembled WGS sequence"/>
</dbReference>
<evidence type="ECO:0000313" key="12">
    <source>
        <dbReference type="Proteomes" id="UP000248606"/>
    </source>
</evidence>
<dbReference type="PIRSF" id="PIRSF000106">
    <property type="entry name" value="ME"/>
    <property type="match status" value="1"/>
</dbReference>
<dbReference type="InterPro" id="IPR037062">
    <property type="entry name" value="Malic_N_dom_sf"/>
</dbReference>
<dbReference type="PANTHER" id="PTHR43237:SF4">
    <property type="entry name" value="NADP-DEPENDENT MALIC ENZYME"/>
    <property type="match status" value="1"/>
</dbReference>
<evidence type="ECO:0000259" key="10">
    <source>
        <dbReference type="SMART" id="SM01274"/>
    </source>
</evidence>
<dbReference type="InterPro" id="IPR051674">
    <property type="entry name" value="Malate_Decarboxylase"/>
</dbReference>
<evidence type="ECO:0000256" key="5">
    <source>
        <dbReference type="PIRSR" id="PIRSR000106-1"/>
    </source>
</evidence>
<dbReference type="RefSeq" id="WP_290595669.1">
    <property type="nucleotide sequence ID" value="NZ_CAKZIO010000003.1"/>
</dbReference>
<dbReference type="Gene3D" id="3.40.50.720">
    <property type="entry name" value="NAD(P)-binding Rossmann-like Domain"/>
    <property type="match status" value="1"/>
</dbReference>
<feature type="domain" description="Malic enzyme NAD-binding" evidence="9">
    <location>
        <begin position="167"/>
        <end position="388"/>
    </location>
</feature>
<protein>
    <submittedName>
        <fullName evidence="11">NAD-dependent malic enzyme</fullName>
    </submittedName>
</protein>
<feature type="active site" description="Proton donor" evidence="5">
    <location>
        <position position="43"/>
    </location>
</feature>
<comment type="similarity">
    <text evidence="2 8">Belongs to the malic enzymes family.</text>
</comment>
<feature type="binding site" evidence="7">
    <location>
        <position position="141"/>
    </location>
    <ligand>
        <name>a divalent metal cation</name>
        <dbReference type="ChEBI" id="CHEBI:60240"/>
    </ligand>
</feature>
<evidence type="ECO:0000259" key="9">
    <source>
        <dbReference type="SMART" id="SM00919"/>
    </source>
</evidence>
<proteinExistence type="inferred from homology"/>
<dbReference type="InterPro" id="IPR012301">
    <property type="entry name" value="Malic_N_dom"/>
</dbReference>
<feature type="active site" description="Proton acceptor" evidence="5">
    <location>
        <position position="98"/>
    </location>
</feature>
<dbReference type="Pfam" id="PF03949">
    <property type="entry name" value="Malic_M"/>
    <property type="match status" value="1"/>
</dbReference>
<dbReference type="GO" id="GO:0016616">
    <property type="term" value="F:oxidoreductase activity, acting on the CH-OH group of donors, NAD or NADP as acceptor"/>
    <property type="evidence" value="ECO:0007669"/>
    <property type="project" value="InterPro"/>
</dbReference>
<evidence type="ECO:0000313" key="11">
    <source>
        <dbReference type="EMBL" id="PZP90028.1"/>
    </source>
</evidence>
<feature type="binding site" evidence="6">
    <location>
        <position position="291"/>
    </location>
    <ligand>
        <name>(S)-malate</name>
        <dbReference type="ChEBI" id="CHEBI:15589"/>
    </ligand>
</feature>
<evidence type="ECO:0000256" key="8">
    <source>
        <dbReference type="RuleBase" id="RU003427"/>
    </source>
</evidence>
<dbReference type="FunFam" id="3.40.50.10380:FF:000003">
    <property type="entry name" value="NADP-dependent malic enzyme"/>
    <property type="match status" value="1"/>
</dbReference>
<dbReference type="PRINTS" id="PR00072">
    <property type="entry name" value="MALOXRDTASE"/>
</dbReference>
<dbReference type="GO" id="GO:0046872">
    <property type="term" value="F:metal ion binding"/>
    <property type="evidence" value="ECO:0007669"/>
    <property type="project" value="UniProtKB-KW"/>
</dbReference>
<dbReference type="InterPro" id="IPR015884">
    <property type="entry name" value="Malic_enzyme_CS"/>
</dbReference>
<dbReference type="CDD" id="cd05311">
    <property type="entry name" value="NAD_bind_2_malic_enz"/>
    <property type="match status" value="1"/>
</dbReference>
<keyword evidence="3 7" id="KW-0479">Metal-binding</keyword>
<dbReference type="PANTHER" id="PTHR43237">
    <property type="entry name" value="NADP-DEPENDENT MALIC ENZYME"/>
    <property type="match status" value="1"/>
</dbReference>
<dbReference type="SMART" id="SM00919">
    <property type="entry name" value="Malic_M"/>
    <property type="match status" value="1"/>
</dbReference>
<dbReference type="SUPFAM" id="SSF51735">
    <property type="entry name" value="NAD(P)-binding Rossmann-fold domains"/>
    <property type="match status" value="1"/>
</dbReference>
<dbReference type="SMART" id="SM01274">
    <property type="entry name" value="malic"/>
    <property type="match status" value="1"/>
</dbReference>
<evidence type="ECO:0000256" key="1">
    <source>
        <dbReference type="ARBA" id="ARBA00001936"/>
    </source>
</evidence>
<dbReference type="AlphaFoldDB" id="A0A2W5IF98"/>
<comment type="caution">
    <text evidence="11">The sequence shown here is derived from an EMBL/GenBank/DDBJ whole genome shotgun (WGS) entry which is preliminary data.</text>
</comment>
<dbReference type="EMBL" id="QFOZ01000001">
    <property type="protein sequence ID" value="PZP90028.1"/>
    <property type="molecule type" value="Genomic_DNA"/>
</dbReference>
<dbReference type="GO" id="GO:0004470">
    <property type="term" value="F:malic enzyme activity"/>
    <property type="evidence" value="ECO:0007669"/>
    <property type="project" value="InterPro"/>
</dbReference>
<dbReference type="Pfam" id="PF00390">
    <property type="entry name" value="malic"/>
    <property type="match status" value="1"/>
</dbReference>
<dbReference type="InterPro" id="IPR012302">
    <property type="entry name" value="Malic_NAD-bd"/>
</dbReference>
<feature type="domain" description="Malic enzyme N-terminal" evidence="10">
    <location>
        <begin position="22"/>
        <end position="155"/>
    </location>
</feature>
<dbReference type="SUPFAM" id="SSF53223">
    <property type="entry name" value="Aminoacid dehydrogenase-like, N-terminal domain"/>
    <property type="match status" value="1"/>
</dbReference>
<feature type="binding site" evidence="6">
    <location>
        <position position="320"/>
    </location>
    <ligand>
        <name>(S)-malate</name>
        <dbReference type="ChEBI" id="CHEBI:15589"/>
    </ligand>
</feature>
<dbReference type="InterPro" id="IPR045213">
    <property type="entry name" value="Malic_NAD-bd_bact_type"/>
</dbReference>
<evidence type="ECO:0000256" key="7">
    <source>
        <dbReference type="PIRSR" id="PIRSR000106-3"/>
    </source>
</evidence>
<reference evidence="11 12" key="1">
    <citation type="submission" date="2017-08" db="EMBL/GenBank/DDBJ databases">
        <title>Infants hospitalized years apart are colonized by the same room-sourced microbial strains.</title>
        <authorList>
            <person name="Brooks B."/>
            <person name="Olm M.R."/>
            <person name="Firek B.A."/>
            <person name="Baker R."/>
            <person name="Thomas B.C."/>
            <person name="Morowitz M.J."/>
            <person name="Banfield J.F."/>
        </authorList>
    </citation>
    <scope>NUCLEOTIDE SEQUENCE [LARGE SCALE GENOMIC DNA]</scope>
    <source>
        <strain evidence="11">S2_006_000_R1_57</strain>
    </source>
</reference>
<name>A0A2W5IF98_9ACTN</name>
<feature type="binding site" evidence="7">
    <location>
        <position position="166"/>
    </location>
    <ligand>
        <name>a divalent metal cation</name>
        <dbReference type="ChEBI" id="CHEBI:60240"/>
    </ligand>
</feature>
<evidence type="ECO:0000256" key="2">
    <source>
        <dbReference type="ARBA" id="ARBA00008785"/>
    </source>
</evidence>
<comment type="cofactor">
    <cofactor evidence="1">
        <name>Mn(2+)</name>
        <dbReference type="ChEBI" id="CHEBI:29035"/>
    </cofactor>
</comment>
<comment type="cofactor">
    <cofactor evidence="7">
        <name>Mg(2+)</name>
        <dbReference type="ChEBI" id="CHEBI:18420"/>
    </cofactor>
    <cofactor evidence="7">
        <name>Mn(2+)</name>
        <dbReference type="ChEBI" id="CHEBI:29035"/>
    </cofactor>
    <text evidence="7">Divalent metal cations. Prefers magnesium or manganese.</text>
</comment>
<organism evidence="11 12">
    <name type="scientific">Lawsonella clevelandensis</name>
    <dbReference type="NCBI Taxonomy" id="1528099"/>
    <lineage>
        <taxon>Bacteria</taxon>
        <taxon>Bacillati</taxon>
        <taxon>Actinomycetota</taxon>
        <taxon>Actinomycetes</taxon>
        <taxon>Mycobacteriales</taxon>
        <taxon>Lawsonellaceae</taxon>
        <taxon>Lawsonella</taxon>
    </lineage>
</organism>
<dbReference type="PROSITE" id="PS00331">
    <property type="entry name" value="MALIC_ENZYMES"/>
    <property type="match status" value="1"/>
</dbReference>
<gene>
    <name evidence="11" type="ORF">DI579_00685</name>
</gene>
<accession>A0A2W5IF98</accession>